<keyword evidence="3" id="KW-1185">Reference proteome</keyword>
<feature type="transmembrane region" description="Helical" evidence="1">
    <location>
        <begin position="15"/>
        <end position="42"/>
    </location>
</feature>
<gene>
    <name evidence="2" type="ORF">GCM10022281_25060</name>
</gene>
<name>A0ABP7UIM8_9SPHN</name>
<keyword evidence="1" id="KW-1133">Transmembrane helix</keyword>
<organism evidence="2 3">
    <name type="scientific">Sphingomonas rosea</name>
    <dbReference type="NCBI Taxonomy" id="335605"/>
    <lineage>
        <taxon>Bacteria</taxon>
        <taxon>Pseudomonadati</taxon>
        <taxon>Pseudomonadota</taxon>
        <taxon>Alphaproteobacteria</taxon>
        <taxon>Sphingomonadales</taxon>
        <taxon>Sphingomonadaceae</taxon>
        <taxon>Sphingomonas</taxon>
    </lineage>
</organism>
<comment type="caution">
    <text evidence="2">The sequence shown here is derived from an EMBL/GenBank/DDBJ whole genome shotgun (WGS) entry which is preliminary data.</text>
</comment>
<keyword evidence="1" id="KW-0472">Membrane</keyword>
<keyword evidence="1" id="KW-0812">Transmembrane</keyword>
<feature type="transmembrane region" description="Helical" evidence="1">
    <location>
        <begin position="62"/>
        <end position="87"/>
    </location>
</feature>
<sequence>MSGYREPRAAAPNRVGGVLVSAIIAGPLVLIEAVVTPFFIILLTSPGALRGPWDLGTLFWGLLLAMVVGFLPGLIASLIGTAFMGALTEDSAFARRSSAWMLAGFVLALPVAILVPGVPPLAAIPLFGVAGSICGYVCWRFEHLSPLP</sequence>
<dbReference type="RefSeq" id="WP_344697433.1">
    <property type="nucleotide sequence ID" value="NZ_BAABBR010000001.1"/>
</dbReference>
<evidence type="ECO:0000256" key="1">
    <source>
        <dbReference type="SAM" id="Phobius"/>
    </source>
</evidence>
<feature type="transmembrane region" description="Helical" evidence="1">
    <location>
        <begin position="99"/>
        <end position="115"/>
    </location>
</feature>
<dbReference type="Proteomes" id="UP001424459">
    <property type="component" value="Unassembled WGS sequence"/>
</dbReference>
<protein>
    <submittedName>
        <fullName evidence="2">Uncharacterized protein</fullName>
    </submittedName>
</protein>
<reference evidence="3" key="1">
    <citation type="journal article" date="2019" name="Int. J. Syst. Evol. Microbiol.">
        <title>The Global Catalogue of Microorganisms (GCM) 10K type strain sequencing project: providing services to taxonomists for standard genome sequencing and annotation.</title>
        <authorList>
            <consortium name="The Broad Institute Genomics Platform"/>
            <consortium name="The Broad Institute Genome Sequencing Center for Infectious Disease"/>
            <person name="Wu L."/>
            <person name="Ma J."/>
        </authorList>
    </citation>
    <scope>NUCLEOTIDE SEQUENCE [LARGE SCALE GENOMIC DNA]</scope>
    <source>
        <strain evidence="3">JCM 17564</strain>
    </source>
</reference>
<accession>A0ABP7UIM8</accession>
<evidence type="ECO:0000313" key="3">
    <source>
        <dbReference type="Proteomes" id="UP001424459"/>
    </source>
</evidence>
<evidence type="ECO:0000313" key="2">
    <source>
        <dbReference type="EMBL" id="GAA4042863.1"/>
    </source>
</evidence>
<dbReference type="EMBL" id="BAABBR010000001">
    <property type="protein sequence ID" value="GAA4042863.1"/>
    <property type="molecule type" value="Genomic_DNA"/>
</dbReference>
<proteinExistence type="predicted"/>